<keyword evidence="1" id="KW-0732">Signal</keyword>
<organism evidence="2 3">
    <name type="scientific">Colocasia esculenta</name>
    <name type="common">Wild taro</name>
    <name type="synonym">Arum esculentum</name>
    <dbReference type="NCBI Taxonomy" id="4460"/>
    <lineage>
        <taxon>Eukaryota</taxon>
        <taxon>Viridiplantae</taxon>
        <taxon>Streptophyta</taxon>
        <taxon>Embryophyta</taxon>
        <taxon>Tracheophyta</taxon>
        <taxon>Spermatophyta</taxon>
        <taxon>Magnoliopsida</taxon>
        <taxon>Liliopsida</taxon>
        <taxon>Araceae</taxon>
        <taxon>Aroideae</taxon>
        <taxon>Colocasieae</taxon>
        <taxon>Colocasia</taxon>
    </lineage>
</organism>
<feature type="chain" id="PRO_5032984337" evidence="1">
    <location>
        <begin position="22"/>
        <end position="93"/>
    </location>
</feature>
<feature type="signal peptide" evidence="1">
    <location>
        <begin position="1"/>
        <end position="21"/>
    </location>
</feature>
<protein>
    <submittedName>
        <fullName evidence="2">Uncharacterized protein</fullName>
    </submittedName>
</protein>
<evidence type="ECO:0000256" key="1">
    <source>
        <dbReference type="SAM" id="SignalP"/>
    </source>
</evidence>
<sequence length="93" mass="9780">GSSELGVLLLCIGYLPVIVDLQRTPPVARSSPPKISSSPQRVLGLHQGQKDLIRPNQEGLASIDLDANPGLQSAAHCPAANHAFHPKLGQTSK</sequence>
<dbReference type="AlphaFoldDB" id="A0A843VQA9"/>
<dbReference type="EMBL" id="NMUH01002150">
    <property type="protein sequence ID" value="MQL98165.1"/>
    <property type="molecule type" value="Genomic_DNA"/>
</dbReference>
<keyword evidence="3" id="KW-1185">Reference proteome</keyword>
<evidence type="ECO:0000313" key="2">
    <source>
        <dbReference type="EMBL" id="MQL98165.1"/>
    </source>
</evidence>
<feature type="non-terminal residue" evidence="2">
    <location>
        <position position="1"/>
    </location>
</feature>
<proteinExistence type="predicted"/>
<dbReference type="Proteomes" id="UP000652761">
    <property type="component" value="Unassembled WGS sequence"/>
</dbReference>
<comment type="caution">
    <text evidence="2">The sequence shown here is derived from an EMBL/GenBank/DDBJ whole genome shotgun (WGS) entry which is preliminary data.</text>
</comment>
<name>A0A843VQA9_COLES</name>
<accession>A0A843VQA9</accession>
<gene>
    <name evidence="2" type="ORF">Taro_030859</name>
</gene>
<reference evidence="2" key="1">
    <citation type="submission" date="2017-07" db="EMBL/GenBank/DDBJ databases">
        <title>Taro Niue Genome Assembly and Annotation.</title>
        <authorList>
            <person name="Atibalentja N."/>
            <person name="Keating K."/>
            <person name="Fields C.J."/>
        </authorList>
    </citation>
    <scope>NUCLEOTIDE SEQUENCE</scope>
    <source>
        <strain evidence="2">Niue_2</strain>
        <tissue evidence="2">Leaf</tissue>
    </source>
</reference>
<evidence type="ECO:0000313" key="3">
    <source>
        <dbReference type="Proteomes" id="UP000652761"/>
    </source>
</evidence>